<comment type="subcellular location">
    <subcellularLocation>
        <location evidence="1">Cell membrane</location>
        <topology evidence="1">Multi-pass membrane protein</topology>
    </subcellularLocation>
</comment>
<feature type="transmembrane region" description="Helical" evidence="7">
    <location>
        <begin position="6"/>
        <end position="23"/>
    </location>
</feature>
<name>A0ABU1VRC4_9GAMM</name>
<evidence type="ECO:0000256" key="5">
    <source>
        <dbReference type="ARBA" id="ARBA00022989"/>
    </source>
</evidence>
<reference evidence="8 9" key="1">
    <citation type="submission" date="2023-07" db="EMBL/GenBank/DDBJ databases">
        <title>Sorghum-associated microbial communities from plants grown in Nebraska, USA.</title>
        <authorList>
            <person name="Schachtman D."/>
        </authorList>
    </citation>
    <scope>NUCLEOTIDE SEQUENCE [LARGE SCALE GENOMIC DNA]</scope>
    <source>
        <strain evidence="8 9">BE187</strain>
    </source>
</reference>
<dbReference type="PANTHER" id="PTHR33884:SF3">
    <property type="entry name" value="UPF0410 PROTEIN YMGE"/>
    <property type="match status" value="1"/>
</dbReference>
<evidence type="ECO:0000256" key="2">
    <source>
        <dbReference type="ARBA" id="ARBA00011006"/>
    </source>
</evidence>
<comment type="similarity">
    <text evidence="2">Belongs to the UPF0410 family.</text>
</comment>
<dbReference type="InterPro" id="IPR007341">
    <property type="entry name" value="Transgly_assoc"/>
</dbReference>
<protein>
    <submittedName>
        <fullName evidence="8">Membrane protein YeaQ/YmgE (Transglycosylase-associated protein family)</fullName>
    </submittedName>
</protein>
<keyword evidence="4 7" id="KW-0812">Transmembrane</keyword>
<dbReference type="Proteomes" id="UP001267878">
    <property type="component" value="Unassembled WGS sequence"/>
</dbReference>
<feature type="transmembrane region" description="Helical" evidence="7">
    <location>
        <begin position="30"/>
        <end position="53"/>
    </location>
</feature>
<dbReference type="Pfam" id="PF04226">
    <property type="entry name" value="Transgly_assoc"/>
    <property type="match status" value="1"/>
</dbReference>
<accession>A0ABU1VRC4</accession>
<proteinExistence type="inferred from homology"/>
<dbReference type="EMBL" id="JAVDVW010000002">
    <property type="protein sequence ID" value="MDR7100045.1"/>
    <property type="molecule type" value="Genomic_DNA"/>
</dbReference>
<comment type="caution">
    <text evidence="8">The sequence shown here is derived from an EMBL/GenBank/DDBJ whole genome shotgun (WGS) entry which is preliminary data.</text>
</comment>
<evidence type="ECO:0000256" key="6">
    <source>
        <dbReference type="ARBA" id="ARBA00023136"/>
    </source>
</evidence>
<keyword evidence="5 7" id="KW-1133">Transmembrane helix</keyword>
<evidence type="ECO:0000256" key="7">
    <source>
        <dbReference type="SAM" id="Phobius"/>
    </source>
</evidence>
<gene>
    <name evidence="8" type="ORF">J2X04_002426</name>
</gene>
<keyword evidence="3" id="KW-1003">Cell membrane</keyword>
<organism evidence="8 9">
    <name type="scientific">Agrilutibacter niabensis</name>
    <dbReference type="NCBI Taxonomy" id="380628"/>
    <lineage>
        <taxon>Bacteria</taxon>
        <taxon>Pseudomonadati</taxon>
        <taxon>Pseudomonadota</taxon>
        <taxon>Gammaproteobacteria</taxon>
        <taxon>Lysobacterales</taxon>
        <taxon>Lysobacteraceae</taxon>
        <taxon>Agrilutibacter</taxon>
    </lineage>
</organism>
<sequence length="91" mass="9526">MMGFIIWLIVGGVIGWLASLVMKTDAQQGLFLNIVVGIVGAFLGGWIGSMLGIGGGDINNGAFNLTSLLLALVGAIVLLAIINLFRRGRVR</sequence>
<evidence type="ECO:0000256" key="1">
    <source>
        <dbReference type="ARBA" id="ARBA00004651"/>
    </source>
</evidence>
<evidence type="ECO:0000313" key="9">
    <source>
        <dbReference type="Proteomes" id="UP001267878"/>
    </source>
</evidence>
<dbReference type="PANTHER" id="PTHR33884">
    <property type="entry name" value="UPF0410 PROTEIN YMGE"/>
    <property type="match status" value="1"/>
</dbReference>
<evidence type="ECO:0000313" key="8">
    <source>
        <dbReference type="EMBL" id="MDR7100045.1"/>
    </source>
</evidence>
<keyword evidence="9" id="KW-1185">Reference proteome</keyword>
<evidence type="ECO:0000256" key="3">
    <source>
        <dbReference type="ARBA" id="ARBA00022475"/>
    </source>
</evidence>
<feature type="transmembrane region" description="Helical" evidence="7">
    <location>
        <begin position="65"/>
        <end position="85"/>
    </location>
</feature>
<keyword evidence="6 7" id="KW-0472">Membrane</keyword>
<evidence type="ECO:0000256" key="4">
    <source>
        <dbReference type="ARBA" id="ARBA00022692"/>
    </source>
</evidence>